<name>A0A2N9F7Y2_FAGSY</name>
<reference evidence="1" key="1">
    <citation type="submission" date="2018-02" db="EMBL/GenBank/DDBJ databases">
        <authorList>
            <person name="Cohen D.B."/>
            <person name="Kent A.D."/>
        </authorList>
    </citation>
    <scope>NUCLEOTIDE SEQUENCE</scope>
</reference>
<organism evidence="1">
    <name type="scientific">Fagus sylvatica</name>
    <name type="common">Beechnut</name>
    <dbReference type="NCBI Taxonomy" id="28930"/>
    <lineage>
        <taxon>Eukaryota</taxon>
        <taxon>Viridiplantae</taxon>
        <taxon>Streptophyta</taxon>
        <taxon>Embryophyta</taxon>
        <taxon>Tracheophyta</taxon>
        <taxon>Spermatophyta</taxon>
        <taxon>Magnoliopsida</taxon>
        <taxon>eudicotyledons</taxon>
        <taxon>Gunneridae</taxon>
        <taxon>Pentapetalae</taxon>
        <taxon>rosids</taxon>
        <taxon>fabids</taxon>
        <taxon>Fagales</taxon>
        <taxon>Fagaceae</taxon>
        <taxon>Fagus</taxon>
    </lineage>
</organism>
<gene>
    <name evidence="1" type="ORF">FSB_LOCUS11012</name>
</gene>
<evidence type="ECO:0000313" key="1">
    <source>
        <dbReference type="EMBL" id="SPC83130.1"/>
    </source>
</evidence>
<sequence>MTVADIVSNALLTKLLQNLLVISQQTLIDEVAADDACDITADFEDEVEYAQSESLKDSDSTKIALEEEYFRNFSCTSYFGSPLDAKECCSKLMLLMIDVGLTADEIPKWDDVVADAGVAADAIVARKIPAWDDVPATEEIPVGEMMLQCYLGVVAKAANCVSPIADEIPAWGTMSATDATWVSCYLGVVAKATNFVEVVVAYAISEITADATDIVADLDNDNTAAVVADISSGSYSRCCRYNNIVVDVSTSKEISIINLTCSHKFGFTANKLHINLYRAMDFNDKDFIEICVELVRATLRFQSAAGSVVFGFADYGGPPRSRVIPRKRWMYCNKSECIAAADLNVQQQIYAIVLVLHFCWEASRLSADSTNTFRVCYRIYNGLLLDLGGITADLVHREECCSPQWSRQNVQMPARKKGLADLTVKRKSFLLPKVIRGYGRPRSEGSLIHGGGDIWEFNTAGDGSVEGVATASVQVAFKLPFCLWLRLFLFGESAAAHPFICRLLHICREKRVTATKGQATFPFLRYLLGFLSTLG</sequence>
<dbReference type="AlphaFoldDB" id="A0A2N9F7Y2"/>
<dbReference type="EMBL" id="OIVN01000624">
    <property type="protein sequence ID" value="SPC83130.1"/>
    <property type="molecule type" value="Genomic_DNA"/>
</dbReference>
<accession>A0A2N9F7Y2</accession>
<protein>
    <submittedName>
        <fullName evidence="1">Uncharacterized protein</fullName>
    </submittedName>
</protein>
<proteinExistence type="predicted"/>